<feature type="transmembrane region" description="Helical" evidence="1">
    <location>
        <begin position="145"/>
        <end position="164"/>
    </location>
</feature>
<feature type="transmembrane region" description="Helical" evidence="1">
    <location>
        <begin position="114"/>
        <end position="133"/>
    </location>
</feature>
<evidence type="ECO:0000256" key="1">
    <source>
        <dbReference type="SAM" id="Phobius"/>
    </source>
</evidence>
<feature type="transmembrane region" description="Helical" evidence="1">
    <location>
        <begin position="88"/>
        <end position="108"/>
    </location>
</feature>
<protein>
    <recommendedName>
        <fullName evidence="4">Integral membrane protein</fullName>
    </recommendedName>
</protein>
<feature type="transmembrane region" description="Helical" evidence="1">
    <location>
        <begin position="23"/>
        <end position="48"/>
    </location>
</feature>
<organism evidence="2 3">
    <name type="scientific">Nonomuraea longicatena</name>
    <dbReference type="NCBI Taxonomy" id="83682"/>
    <lineage>
        <taxon>Bacteria</taxon>
        <taxon>Bacillati</taxon>
        <taxon>Actinomycetota</taxon>
        <taxon>Actinomycetes</taxon>
        <taxon>Streptosporangiales</taxon>
        <taxon>Streptosporangiaceae</taxon>
        <taxon>Nonomuraea</taxon>
    </lineage>
</organism>
<reference evidence="2 3" key="1">
    <citation type="journal article" date="2019" name="Int. J. Syst. Evol. Microbiol.">
        <title>The Global Catalogue of Microorganisms (GCM) 10K type strain sequencing project: providing services to taxonomists for standard genome sequencing and annotation.</title>
        <authorList>
            <consortium name="The Broad Institute Genomics Platform"/>
            <consortium name="The Broad Institute Genome Sequencing Center for Infectious Disease"/>
            <person name="Wu L."/>
            <person name="Ma J."/>
        </authorList>
    </citation>
    <scope>NUCLEOTIDE SEQUENCE [LARGE SCALE GENOMIC DNA]</scope>
    <source>
        <strain evidence="2 3">JCM 11136</strain>
    </source>
</reference>
<keyword evidence="1" id="KW-1133">Transmembrane helix</keyword>
<proteinExistence type="predicted"/>
<dbReference type="Proteomes" id="UP001501578">
    <property type="component" value="Unassembled WGS sequence"/>
</dbReference>
<sequence length="205" mass="21306">MLVIQLIGPLARAIDWTPLAVTGTLAVVMASVIEAGSALGVGTAFTLLRMMGVMLGAAAGFAVIDELTVSTGAVPVPRWLRQWLRCGFGGLTAGLSWGIACAVAVARLPEGGHLKVAGMAVEAAVCIAIGLLTASIAGRTHQGKAAALAGMGALLVIVAVSLVLRGPYWPWLYPDEENWEVVHHGWLALLPLTLAALSWANRDLR</sequence>
<gene>
    <name evidence="2" type="ORF">GCM10009560_49580</name>
</gene>
<accession>A0ABN1Q940</accession>
<keyword evidence="1" id="KW-0812">Transmembrane</keyword>
<evidence type="ECO:0000313" key="3">
    <source>
        <dbReference type="Proteomes" id="UP001501578"/>
    </source>
</evidence>
<evidence type="ECO:0008006" key="4">
    <source>
        <dbReference type="Google" id="ProtNLM"/>
    </source>
</evidence>
<dbReference type="EMBL" id="BAAAHQ010000025">
    <property type="protein sequence ID" value="GAA0939177.1"/>
    <property type="molecule type" value="Genomic_DNA"/>
</dbReference>
<feature type="transmembrane region" description="Helical" evidence="1">
    <location>
        <begin position="184"/>
        <end position="200"/>
    </location>
</feature>
<name>A0ABN1Q940_9ACTN</name>
<evidence type="ECO:0000313" key="2">
    <source>
        <dbReference type="EMBL" id="GAA0939177.1"/>
    </source>
</evidence>
<keyword evidence="3" id="KW-1185">Reference proteome</keyword>
<keyword evidence="1" id="KW-0472">Membrane</keyword>
<dbReference type="RefSeq" id="WP_343952394.1">
    <property type="nucleotide sequence ID" value="NZ_BAAAHQ010000025.1"/>
</dbReference>
<comment type="caution">
    <text evidence="2">The sequence shown here is derived from an EMBL/GenBank/DDBJ whole genome shotgun (WGS) entry which is preliminary data.</text>
</comment>